<evidence type="ECO:0000313" key="1">
    <source>
        <dbReference type="EMBL" id="GAA4873916.1"/>
    </source>
</evidence>
<accession>A0ABP9EE86</accession>
<dbReference type="Proteomes" id="UP001499988">
    <property type="component" value="Unassembled WGS sequence"/>
</dbReference>
<evidence type="ECO:0000313" key="2">
    <source>
        <dbReference type="Proteomes" id="UP001499988"/>
    </source>
</evidence>
<proteinExistence type="predicted"/>
<protein>
    <submittedName>
        <fullName evidence="1">Uncharacterized protein</fullName>
    </submittedName>
</protein>
<dbReference type="InterPro" id="IPR016181">
    <property type="entry name" value="Acyl_CoA_acyltransferase"/>
</dbReference>
<name>A0ABP9EE86_9GAMM</name>
<dbReference type="SUPFAM" id="SSF55729">
    <property type="entry name" value="Acyl-CoA N-acyltransferases (Nat)"/>
    <property type="match status" value="1"/>
</dbReference>
<organism evidence="1 2">
    <name type="scientific">Ferrimonas pelagia</name>
    <dbReference type="NCBI Taxonomy" id="1177826"/>
    <lineage>
        <taxon>Bacteria</taxon>
        <taxon>Pseudomonadati</taxon>
        <taxon>Pseudomonadota</taxon>
        <taxon>Gammaproteobacteria</taxon>
        <taxon>Alteromonadales</taxon>
        <taxon>Ferrimonadaceae</taxon>
        <taxon>Ferrimonas</taxon>
    </lineage>
</organism>
<reference evidence="2" key="1">
    <citation type="journal article" date="2019" name="Int. J. Syst. Evol. Microbiol.">
        <title>The Global Catalogue of Microorganisms (GCM) 10K type strain sequencing project: providing services to taxonomists for standard genome sequencing and annotation.</title>
        <authorList>
            <consortium name="The Broad Institute Genomics Platform"/>
            <consortium name="The Broad Institute Genome Sequencing Center for Infectious Disease"/>
            <person name="Wu L."/>
            <person name="Ma J."/>
        </authorList>
    </citation>
    <scope>NUCLEOTIDE SEQUENCE [LARGE SCALE GENOMIC DNA]</scope>
    <source>
        <strain evidence="2">JCM 18401</strain>
    </source>
</reference>
<keyword evidence="2" id="KW-1185">Reference proteome</keyword>
<gene>
    <name evidence="1" type="ORF">GCM10023333_03450</name>
</gene>
<sequence length="126" mass="14020">MDAYWVLERLTLAALSKPAGCPLSPQRYRASLAQANAARCLFDVWRDGQLHGDATLTGRNGLLMFVTHPELRNRATLRALFGPLIRHLERSDGRALSSHVVRANALSLAFSRKRWVQVVRQSTGGI</sequence>
<dbReference type="EMBL" id="BAABJZ010000006">
    <property type="protein sequence ID" value="GAA4873916.1"/>
    <property type="molecule type" value="Genomic_DNA"/>
</dbReference>
<dbReference type="RefSeq" id="WP_345332734.1">
    <property type="nucleotide sequence ID" value="NZ_BAABJZ010000006.1"/>
</dbReference>
<comment type="caution">
    <text evidence="1">The sequence shown here is derived from an EMBL/GenBank/DDBJ whole genome shotgun (WGS) entry which is preliminary data.</text>
</comment>